<accession>A0A2I2FRF7</accession>
<dbReference type="OrthoDB" id="417877at2759"/>
<comment type="caution">
    <text evidence="7">The sequence shown here is derived from an EMBL/GenBank/DDBJ whole genome shotgun (WGS) entry which is preliminary data.</text>
</comment>
<keyword evidence="2" id="KW-0285">Flavoprotein</keyword>
<proteinExistence type="inferred from homology"/>
<evidence type="ECO:0000256" key="5">
    <source>
        <dbReference type="ARBA" id="ARBA00023033"/>
    </source>
</evidence>
<evidence type="ECO:0000256" key="2">
    <source>
        <dbReference type="ARBA" id="ARBA00022630"/>
    </source>
</evidence>
<feature type="domain" description="FAD-binding" evidence="6">
    <location>
        <begin position="33"/>
        <end position="369"/>
    </location>
</feature>
<dbReference type="PANTHER" id="PTHR13789">
    <property type="entry name" value="MONOOXYGENASE"/>
    <property type="match status" value="1"/>
</dbReference>
<dbReference type="Proteomes" id="UP000234275">
    <property type="component" value="Unassembled WGS sequence"/>
</dbReference>
<keyword evidence="3" id="KW-0274">FAD</keyword>
<dbReference type="Pfam" id="PF01494">
    <property type="entry name" value="FAD_binding_3"/>
    <property type="match status" value="1"/>
</dbReference>
<gene>
    <name evidence="7" type="ORF">P170DRAFT_486025</name>
</gene>
<evidence type="ECO:0000256" key="1">
    <source>
        <dbReference type="ARBA" id="ARBA00007992"/>
    </source>
</evidence>
<dbReference type="VEuPathDB" id="FungiDB:P170DRAFT_486025"/>
<evidence type="ECO:0000256" key="3">
    <source>
        <dbReference type="ARBA" id="ARBA00022827"/>
    </source>
</evidence>
<dbReference type="PANTHER" id="PTHR13789:SF309">
    <property type="entry name" value="PUTATIVE (AFU_ORTHOLOGUE AFUA_6G14510)-RELATED"/>
    <property type="match status" value="1"/>
</dbReference>
<dbReference type="InterPro" id="IPR036188">
    <property type="entry name" value="FAD/NAD-bd_sf"/>
</dbReference>
<dbReference type="Gene3D" id="3.50.50.60">
    <property type="entry name" value="FAD/NAD(P)-binding domain"/>
    <property type="match status" value="1"/>
</dbReference>
<evidence type="ECO:0000313" key="8">
    <source>
        <dbReference type="Proteomes" id="UP000234275"/>
    </source>
</evidence>
<dbReference type="AlphaFoldDB" id="A0A2I2FRF7"/>
<dbReference type="GeneID" id="36561625"/>
<organism evidence="7 8">
    <name type="scientific">Aspergillus steynii IBT 23096</name>
    <dbReference type="NCBI Taxonomy" id="1392250"/>
    <lineage>
        <taxon>Eukaryota</taxon>
        <taxon>Fungi</taxon>
        <taxon>Dikarya</taxon>
        <taxon>Ascomycota</taxon>
        <taxon>Pezizomycotina</taxon>
        <taxon>Eurotiomycetes</taxon>
        <taxon>Eurotiomycetidae</taxon>
        <taxon>Eurotiales</taxon>
        <taxon>Aspergillaceae</taxon>
        <taxon>Aspergillus</taxon>
        <taxon>Aspergillus subgen. Circumdati</taxon>
    </lineage>
</organism>
<name>A0A2I2FRF7_9EURO</name>
<dbReference type="PRINTS" id="PR00420">
    <property type="entry name" value="RNGMNOXGNASE"/>
</dbReference>
<dbReference type="SUPFAM" id="SSF51905">
    <property type="entry name" value="FAD/NAD(P)-binding domain"/>
    <property type="match status" value="1"/>
</dbReference>
<dbReference type="GO" id="GO:0004497">
    <property type="term" value="F:monooxygenase activity"/>
    <property type="evidence" value="ECO:0007669"/>
    <property type="project" value="UniProtKB-KW"/>
</dbReference>
<evidence type="ECO:0000313" key="7">
    <source>
        <dbReference type="EMBL" id="PLB43212.1"/>
    </source>
</evidence>
<dbReference type="RefSeq" id="XP_024698514.1">
    <property type="nucleotide sequence ID" value="XM_024853927.1"/>
</dbReference>
<dbReference type="EMBL" id="MSFO01000011">
    <property type="protein sequence ID" value="PLB43212.1"/>
    <property type="molecule type" value="Genomic_DNA"/>
</dbReference>
<dbReference type="InterPro" id="IPR050493">
    <property type="entry name" value="FAD-dep_Monooxygenase_BioMet"/>
</dbReference>
<comment type="similarity">
    <text evidence="1">Belongs to the paxM FAD-dependent monooxygenase family.</text>
</comment>
<evidence type="ECO:0000259" key="6">
    <source>
        <dbReference type="Pfam" id="PF01494"/>
    </source>
</evidence>
<keyword evidence="4" id="KW-0560">Oxidoreductase</keyword>
<reference evidence="7 8" key="1">
    <citation type="submission" date="2016-12" db="EMBL/GenBank/DDBJ databases">
        <title>The genomes of Aspergillus section Nigri reveals drivers in fungal speciation.</title>
        <authorList>
            <consortium name="DOE Joint Genome Institute"/>
            <person name="Vesth T.C."/>
            <person name="Nybo J."/>
            <person name="Theobald S."/>
            <person name="Brandl J."/>
            <person name="Frisvad J.C."/>
            <person name="Nielsen K.F."/>
            <person name="Lyhne E.K."/>
            <person name="Kogle M.E."/>
            <person name="Kuo A."/>
            <person name="Riley R."/>
            <person name="Clum A."/>
            <person name="Nolan M."/>
            <person name="Lipzen A."/>
            <person name="Salamov A."/>
            <person name="Henrissat B."/>
            <person name="Wiebenga A."/>
            <person name="De Vries R.P."/>
            <person name="Grigoriev I.V."/>
            <person name="Mortensen U.H."/>
            <person name="Andersen M.R."/>
            <person name="Baker S.E."/>
        </authorList>
    </citation>
    <scope>NUCLEOTIDE SEQUENCE [LARGE SCALE GENOMIC DNA]</scope>
    <source>
        <strain evidence="7 8">IBT 23096</strain>
    </source>
</reference>
<dbReference type="STRING" id="1392250.A0A2I2FRF7"/>
<sequence>MSLENQVNHYSATGSGLAVHNQAPFPFGQHLLAIAGGGPAAISTALAFIQRGYDVRVFERQSECKPIGGAVLLNIPVMAILRSYGMEMQHMGSYTVTSFQNKSGVERVELAFNKEVERCMGIKGWQYGVLRSSVFKKMLDLLPPGVINTDHQFTSYSELPDQEGIEVRFFNGETVTADILIGADGIRSGVSRQAFGDPKLFHAGVRVWLAWCDHIPDIPENYGVISHDWQYQASYFPMLHEGKPGFEWWIVEASWEDKPVPEDPRAYLSNILKDWTQPLPRLLEATNFDTQVYRWEIFNRPSMKKWSTGRVMCIGDAIHPVSPYAAYGLGMAIEDGYFLARALDGVDLRDGAAVNAGFEIFEKQRVGYVNHNMEFARFSGKMFHWLPWPLAKLRDWIFDYTPILGNLLKKDYLKRAEEQTMSMKELHVV</sequence>
<dbReference type="GO" id="GO:0071949">
    <property type="term" value="F:FAD binding"/>
    <property type="evidence" value="ECO:0007669"/>
    <property type="project" value="InterPro"/>
</dbReference>
<evidence type="ECO:0000256" key="4">
    <source>
        <dbReference type="ARBA" id="ARBA00023002"/>
    </source>
</evidence>
<keyword evidence="5" id="KW-0503">Monooxygenase</keyword>
<keyword evidence="8" id="KW-1185">Reference proteome</keyword>
<protein>
    <submittedName>
        <fullName evidence="7">FAD/NAD(P)-binding domain-containing protein</fullName>
    </submittedName>
</protein>
<dbReference type="InterPro" id="IPR002938">
    <property type="entry name" value="FAD-bd"/>
</dbReference>